<keyword evidence="1" id="KW-0539">Nucleus</keyword>
<dbReference type="PROSITE" id="PS50048">
    <property type="entry name" value="ZN2_CY6_FUNGAL_2"/>
    <property type="match status" value="1"/>
</dbReference>
<feature type="transmembrane region" description="Helical" evidence="2">
    <location>
        <begin position="370"/>
        <end position="392"/>
    </location>
</feature>
<dbReference type="PANTHER" id="PTHR38111:SF11">
    <property type="entry name" value="TRANSCRIPTION FACTOR DOMAIN-CONTAINING PROTEIN-RELATED"/>
    <property type="match status" value="1"/>
</dbReference>
<dbReference type="STRING" id="97972.A0A2V1E710"/>
<dbReference type="AlphaFoldDB" id="A0A2V1E710"/>
<keyword evidence="2" id="KW-1133">Transmembrane helix</keyword>
<feature type="domain" description="Zn(2)-C6 fungal-type" evidence="3">
    <location>
        <begin position="7"/>
        <end position="35"/>
    </location>
</feature>
<dbReference type="CDD" id="cd00067">
    <property type="entry name" value="GAL4"/>
    <property type="match status" value="1"/>
</dbReference>
<evidence type="ECO:0000313" key="5">
    <source>
        <dbReference type="Proteomes" id="UP000244855"/>
    </source>
</evidence>
<evidence type="ECO:0000256" key="1">
    <source>
        <dbReference type="ARBA" id="ARBA00023242"/>
    </source>
</evidence>
<dbReference type="PANTHER" id="PTHR38111">
    <property type="entry name" value="ZN(2)-C6 FUNGAL-TYPE DOMAIN-CONTAINING PROTEIN-RELATED"/>
    <property type="match status" value="1"/>
</dbReference>
<dbReference type="Pfam" id="PF00172">
    <property type="entry name" value="Zn_clus"/>
    <property type="match status" value="1"/>
</dbReference>
<dbReference type="EMBL" id="KZ805309">
    <property type="protein sequence ID" value="PVI06353.1"/>
    <property type="molecule type" value="Genomic_DNA"/>
</dbReference>
<evidence type="ECO:0000259" key="3">
    <source>
        <dbReference type="PROSITE" id="PS50048"/>
    </source>
</evidence>
<keyword evidence="5" id="KW-1185">Reference proteome</keyword>
<dbReference type="InterPro" id="IPR036864">
    <property type="entry name" value="Zn2-C6_fun-type_DNA-bd_sf"/>
</dbReference>
<dbReference type="SUPFAM" id="SSF57701">
    <property type="entry name" value="Zn2/Cys6 DNA-binding domain"/>
    <property type="match status" value="1"/>
</dbReference>
<protein>
    <recommendedName>
        <fullName evidence="3">Zn(2)-C6 fungal-type domain-containing protein</fullName>
    </recommendedName>
</protein>
<dbReference type="OrthoDB" id="4491390at2759"/>
<organism evidence="4 5">
    <name type="scientific">Periconia macrospinosa</name>
    <dbReference type="NCBI Taxonomy" id="97972"/>
    <lineage>
        <taxon>Eukaryota</taxon>
        <taxon>Fungi</taxon>
        <taxon>Dikarya</taxon>
        <taxon>Ascomycota</taxon>
        <taxon>Pezizomycotina</taxon>
        <taxon>Dothideomycetes</taxon>
        <taxon>Pleosporomycetidae</taxon>
        <taxon>Pleosporales</taxon>
        <taxon>Massarineae</taxon>
        <taxon>Periconiaceae</taxon>
        <taxon>Periconia</taxon>
    </lineage>
</organism>
<evidence type="ECO:0000256" key="2">
    <source>
        <dbReference type="SAM" id="Phobius"/>
    </source>
</evidence>
<dbReference type="InterPro" id="IPR053178">
    <property type="entry name" value="Osmoadaptation_assoc"/>
</dbReference>
<dbReference type="Proteomes" id="UP000244855">
    <property type="component" value="Unassembled WGS sequence"/>
</dbReference>
<keyword evidence="2" id="KW-0472">Membrane</keyword>
<dbReference type="GO" id="GO:0000981">
    <property type="term" value="F:DNA-binding transcription factor activity, RNA polymerase II-specific"/>
    <property type="evidence" value="ECO:0007669"/>
    <property type="project" value="InterPro"/>
</dbReference>
<accession>A0A2V1E710</accession>
<gene>
    <name evidence="4" type="ORF">DM02DRAFT_638753</name>
</gene>
<dbReference type="InterPro" id="IPR021858">
    <property type="entry name" value="Fun_TF"/>
</dbReference>
<dbReference type="SMART" id="SM00066">
    <property type="entry name" value="GAL4"/>
    <property type="match status" value="1"/>
</dbReference>
<dbReference type="PROSITE" id="PS00463">
    <property type="entry name" value="ZN2_CY6_FUNGAL_1"/>
    <property type="match status" value="1"/>
</dbReference>
<dbReference type="Gene3D" id="4.10.240.10">
    <property type="entry name" value="Zn(2)-C6 fungal-type DNA-binding domain"/>
    <property type="match status" value="1"/>
</dbReference>
<proteinExistence type="predicted"/>
<dbReference type="InterPro" id="IPR001138">
    <property type="entry name" value="Zn2Cys6_DnaBD"/>
</dbReference>
<keyword evidence="2" id="KW-0812">Transmembrane</keyword>
<evidence type="ECO:0000313" key="4">
    <source>
        <dbReference type="EMBL" id="PVI06353.1"/>
    </source>
</evidence>
<dbReference type="Pfam" id="PF11951">
    <property type="entry name" value="Fungal_trans_2"/>
    <property type="match status" value="1"/>
</dbReference>
<reference evidence="4 5" key="1">
    <citation type="journal article" date="2018" name="Sci. Rep.">
        <title>Comparative genomics provides insights into the lifestyle and reveals functional heterogeneity of dark septate endophytic fungi.</title>
        <authorList>
            <person name="Knapp D.G."/>
            <person name="Nemeth J.B."/>
            <person name="Barry K."/>
            <person name="Hainaut M."/>
            <person name="Henrissat B."/>
            <person name="Johnson J."/>
            <person name="Kuo A."/>
            <person name="Lim J.H.P."/>
            <person name="Lipzen A."/>
            <person name="Nolan M."/>
            <person name="Ohm R.A."/>
            <person name="Tamas L."/>
            <person name="Grigoriev I.V."/>
            <person name="Spatafora J.W."/>
            <person name="Nagy L.G."/>
            <person name="Kovacs G.M."/>
        </authorList>
    </citation>
    <scope>NUCLEOTIDE SEQUENCE [LARGE SCALE GENOMIC DNA]</scope>
    <source>
        <strain evidence="4 5">DSE2036</strain>
    </source>
</reference>
<dbReference type="GO" id="GO:0008270">
    <property type="term" value="F:zinc ion binding"/>
    <property type="evidence" value="ECO:0007669"/>
    <property type="project" value="InterPro"/>
</dbReference>
<name>A0A2V1E710_9PLEO</name>
<sequence>MPKRSAGCFECRKRKVRCDEARPECHTCLRRGTKCPGYRPTQSFVLHEFGEKNDKPAIIREDDNRYRYAHQRKAGGGSSSQTSTQQMVRVQPEHVRPLDEPIARRVSPIAIERVQFLGTFMSLYLPKAEYNALPPPSALILSLPSIPASETLLAAVDALAAAQIAVTNRSYTLINRSRSLYSTALSQMLLAIQSPTRQLEDETLLATYLLTLYEVFVGITQGHGFFYHVQGLLRLLKQRGPESFKSRLSMQIFHAIRYNALTIGYHLRKASMLDSPDWLAVTKKAAKVDPYVSLLDICINIPRILERTDNLDETPQTLDQLLNDASQLAQRGLEWFSNFEKDGPRYHKVDIAQIEGFAEIVHDDRTFDPVFYFDTFGAGICYMIYWMSMLILQSSTFKLLRQHRHLEPKDLFLWDRELSGYADSICRSVPYNCRPSAGHTAKFGSLTPLVVARKYFEAKKAEKEKTWAESVYQRARVPGLYSTPIPMEPLQAVQKLVQKSERYL</sequence>